<proteinExistence type="predicted"/>
<evidence type="ECO:0000256" key="1">
    <source>
        <dbReference type="SAM" id="MobiDB-lite"/>
    </source>
</evidence>
<feature type="compositionally biased region" description="Polar residues" evidence="1">
    <location>
        <begin position="100"/>
        <end position="110"/>
    </location>
</feature>
<accession>A0A8H5NTN5</accession>
<evidence type="ECO:0000313" key="2">
    <source>
        <dbReference type="EMBL" id="KAF5578332.1"/>
    </source>
</evidence>
<protein>
    <submittedName>
        <fullName evidence="2">Uncharacterized protein</fullName>
    </submittedName>
</protein>
<dbReference type="Proteomes" id="UP000546213">
    <property type="component" value="Unassembled WGS sequence"/>
</dbReference>
<gene>
    <name evidence="2" type="ORF">FPCIR_11582</name>
</gene>
<reference evidence="2 3" key="1">
    <citation type="submission" date="2020-05" db="EMBL/GenBank/DDBJ databases">
        <title>Identification and distribution of gene clusters putatively required for synthesis of sphingolipid metabolism inhibitors in phylogenetically diverse species of the filamentous fungus Fusarium.</title>
        <authorList>
            <person name="Kim H.-S."/>
            <person name="Busman M."/>
            <person name="Brown D.W."/>
            <person name="Divon H."/>
            <person name="Uhlig S."/>
            <person name="Proctor R.H."/>
        </authorList>
    </citation>
    <scope>NUCLEOTIDE SEQUENCE [LARGE SCALE GENOMIC DNA]</scope>
    <source>
        <strain evidence="2 3">NRRL 36939</strain>
    </source>
</reference>
<evidence type="ECO:0000313" key="3">
    <source>
        <dbReference type="Proteomes" id="UP000546213"/>
    </source>
</evidence>
<dbReference type="AlphaFoldDB" id="A0A8H5NTN5"/>
<dbReference type="EMBL" id="JAAOAS010000360">
    <property type="protein sequence ID" value="KAF5578332.1"/>
    <property type="molecule type" value="Genomic_DNA"/>
</dbReference>
<sequence>MTPTLNLRRKLERSDLEKWRTGFSCILSSLRIFDTWQRARSAFTQVEKMTVKTEKHMREERVEIKALKEKGAKALEKNASTSRTRRILPSRNTDEAHGYMSQTWKTTGESVSDEPRR</sequence>
<feature type="region of interest" description="Disordered" evidence="1">
    <location>
        <begin position="73"/>
        <end position="117"/>
    </location>
</feature>
<organism evidence="2 3">
    <name type="scientific">Fusarium pseudocircinatum</name>
    <dbReference type="NCBI Taxonomy" id="56676"/>
    <lineage>
        <taxon>Eukaryota</taxon>
        <taxon>Fungi</taxon>
        <taxon>Dikarya</taxon>
        <taxon>Ascomycota</taxon>
        <taxon>Pezizomycotina</taxon>
        <taxon>Sordariomycetes</taxon>
        <taxon>Hypocreomycetidae</taxon>
        <taxon>Hypocreales</taxon>
        <taxon>Nectriaceae</taxon>
        <taxon>Fusarium</taxon>
        <taxon>Fusarium fujikuroi species complex</taxon>
    </lineage>
</organism>
<keyword evidence="3" id="KW-1185">Reference proteome</keyword>
<name>A0A8H5NTN5_9HYPO</name>
<comment type="caution">
    <text evidence="2">The sequence shown here is derived from an EMBL/GenBank/DDBJ whole genome shotgun (WGS) entry which is preliminary data.</text>
</comment>
<dbReference type="OrthoDB" id="5098981at2759"/>